<dbReference type="eggNOG" id="COG1975">
    <property type="taxonomic scope" value="Bacteria"/>
</dbReference>
<dbReference type="Pfam" id="PF02625">
    <property type="entry name" value="XdhC_CoxI"/>
    <property type="match status" value="1"/>
</dbReference>
<comment type="caution">
    <text evidence="3">The sequence shown here is derived from an EMBL/GenBank/DDBJ whole genome shotgun (WGS) entry which is preliminary data.</text>
</comment>
<evidence type="ECO:0000313" key="3">
    <source>
        <dbReference type="EMBL" id="KEJ89041.1"/>
    </source>
</evidence>
<dbReference type="OrthoDB" id="5242066at2"/>
<feature type="domain" description="XdhC Rossmann" evidence="2">
    <location>
        <begin position="124"/>
        <end position="244"/>
    </location>
</feature>
<protein>
    <submittedName>
        <fullName evidence="3">Carbon monoxide dehydrogenase F protein</fullName>
    </submittedName>
</protein>
<dbReference type="EMBL" id="JAMC01000004">
    <property type="protein sequence ID" value="KEJ89041.1"/>
    <property type="molecule type" value="Genomic_DNA"/>
</dbReference>
<dbReference type="Gene3D" id="3.40.50.720">
    <property type="entry name" value="NAD(P)-binding Rossmann-like Domain"/>
    <property type="match status" value="1"/>
</dbReference>
<proteinExistence type="predicted"/>
<reference evidence="3 4" key="1">
    <citation type="submission" date="2014-01" db="EMBL/GenBank/DDBJ databases">
        <title>Sulfitobacter donghicola JCM 14565 Genome Sequencing.</title>
        <authorList>
            <person name="Lai Q."/>
            <person name="Hong Z."/>
        </authorList>
    </citation>
    <scope>NUCLEOTIDE SEQUENCE [LARGE SCALE GENOMIC DNA]</scope>
    <source>
        <strain evidence="3 4">JCM 14565</strain>
    </source>
</reference>
<dbReference type="Proteomes" id="UP000027734">
    <property type="component" value="Unassembled WGS sequence"/>
</dbReference>
<dbReference type="STRING" id="1300350.Z948_1105"/>
<dbReference type="Pfam" id="PF13478">
    <property type="entry name" value="XdhC_C"/>
    <property type="match status" value="1"/>
</dbReference>
<evidence type="ECO:0000259" key="2">
    <source>
        <dbReference type="Pfam" id="PF13478"/>
    </source>
</evidence>
<accession>A0A073IHT6</accession>
<dbReference type="InterPro" id="IPR003777">
    <property type="entry name" value="XdhC_CoxI"/>
</dbReference>
<keyword evidence="4" id="KW-1185">Reference proteome</keyword>
<dbReference type="InterPro" id="IPR027051">
    <property type="entry name" value="XdhC_Rossmann_dom"/>
</dbReference>
<dbReference type="PANTHER" id="PTHR30388">
    <property type="entry name" value="ALDEHYDE OXIDOREDUCTASE MOLYBDENUM COFACTOR ASSEMBLY PROTEIN"/>
    <property type="match status" value="1"/>
</dbReference>
<sequence>MTPKQIMEHGLNEGEKCFAIATIVRTTGTTSAKPGAKALMREDGTILEGWLGGGCVRGAIKDATLRAYATGQPQFISVAPQEELAEKGVRAGDDVDGVRFARNGCPSKGTIDIFIEPHLPKPDLLVFGESPVAKKLIELAPQFGWGATTVSADAPLPPRTPSSARYLVIATQGQGDLAALKTGLADLAEYIAFVGSTKKFTSLSEKLIAAGADPAQIATVRAPAGLDIGAVTPAEIALAILAELTQVKRDLLARLAQNG</sequence>
<evidence type="ECO:0000313" key="4">
    <source>
        <dbReference type="Proteomes" id="UP000027734"/>
    </source>
</evidence>
<gene>
    <name evidence="3" type="ORF">DSW25_12485</name>
</gene>
<name>A0A073IHT6_9RHOB</name>
<dbReference type="PANTHER" id="PTHR30388:SF6">
    <property type="entry name" value="XANTHINE DEHYDROGENASE SUBUNIT A-RELATED"/>
    <property type="match status" value="1"/>
</dbReference>
<dbReference type="RefSeq" id="WP_025058543.1">
    <property type="nucleotide sequence ID" value="NZ_JAMC01000004.1"/>
</dbReference>
<dbReference type="InterPro" id="IPR052698">
    <property type="entry name" value="MoCofactor_Util/Proc"/>
</dbReference>
<dbReference type="AlphaFoldDB" id="A0A073IHT6"/>
<organism evidence="3 4">
    <name type="scientific">Sulfitobacter donghicola DSW-25 = KCTC 12864 = JCM 14565</name>
    <dbReference type="NCBI Taxonomy" id="1300350"/>
    <lineage>
        <taxon>Bacteria</taxon>
        <taxon>Pseudomonadati</taxon>
        <taxon>Pseudomonadota</taxon>
        <taxon>Alphaproteobacteria</taxon>
        <taxon>Rhodobacterales</taxon>
        <taxon>Roseobacteraceae</taxon>
        <taxon>Sulfitobacter</taxon>
    </lineage>
</organism>
<feature type="domain" description="XdhC- CoxI" evidence="1">
    <location>
        <begin position="16"/>
        <end position="76"/>
    </location>
</feature>
<evidence type="ECO:0000259" key="1">
    <source>
        <dbReference type="Pfam" id="PF02625"/>
    </source>
</evidence>